<keyword evidence="2" id="KW-1185">Reference proteome</keyword>
<dbReference type="KEGG" id="doe:DENOEST_0431"/>
<gene>
    <name evidence="1" type="ORF">DENOEST_0431</name>
</gene>
<evidence type="ECO:0000313" key="1">
    <source>
        <dbReference type="EMBL" id="CAB1367596.1"/>
    </source>
</evidence>
<organism evidence="1 2">
    <name type="scientific">Denitratisoma oestradiolicum</name>
    <dbReference type="NCBI Taxonomy" id="311182"/>
    <lineage>
        <taxon>Bacteria</taxon>
        <taxon>Pseudomonadati</taxon>
        <taxon>Pseudomonadota</taxon>
        <taxon>Betaproteobacteria</taxon>
        <taxon>Nitrosomonadales</taxon>
        <taxon>Sterolibacteriaceae</taxon>
        <taxon>Denitratisoma</taxon>
    </lineage>
</organism>
<dbReference type="Proteomes" id="UP000515733">
    <property type="component" value="Chromosome"/>
</dbReference>
<reference evidence="1 2" key="1">
    <citation type="submission" date="2020-03" db="EMBL/GenBank/DDBJ databases">
        <authorList>
            <consortium name="Genoscope - CEA"/>
            <person name="William W."/>
        </authorList>
    </citation>
    <scope>NUCLEOTIDE SEQUENCE [LARGE SCALE GENOMIC DNA]</scope>
    <source>
        <strain evidence="2">DSM 16959</strain>
    </source>
</reference>
<protein>
    <submittedName>
        <fullName evidence="1">Uncharacterized protein</fullName>
    </submittedName>
</protein>
<dbReference type="AlphaFoldDB" id="A0A6S6XP15"/>
<dbReference type="EMBL" id="LR778301">
    <property type="protein sequence ID" value="CAB1367596.1"/>
    <property type="molecule type" value="Genomic_DNA"/>
</dbReference>
<evidence type="ECO:0000313" key="2">
    <source>
        <dbReference type="Proteomes" id="UP000515733"/>
    </source>
</evidence>
<name>A0A6S6XP15_9PROT</name>
<dbReference type="OrthoDB" id="5405523at2"/>
<proteinExistence type="predicted"/>
<accession>A0A6S6XP15</accession>
<dbReference type="RefSeq" id="WP_145770523.1">
    <property type="nucleotide sequence ID" value="NZ_LR778301.1"/>
</dbReference>
<sequence length="157" mass="17233">MNTLATAGRQAGISKFEFAVIVTLVGLLSLSLNTRLKALEEEGERTEVELTVRNMRVGLQLAIGERIMRGEESRLAELVGANPVSFLGHVPRHYMEGDGSGAAPGVWWFDPDSRALGYRPRQPEAFAGMAMFRWQVRAKGELGGKVVGLRLERIAPN</sequence>